<keyword evidence="2" id="KW-1185">Reference proteome</keyword>
<dbReference type="EMBL" id="FJUW01000012">
    <property type="protein sequence ID" value="CZS97005.1"/>
    <property type="molecule type" value="Genomic_DNA"/>
</dbReference>
<dbReference type="AlphaFoldDB" id="A0A1E1KG27"/>
<evidence type="ECO:0000313" key="1">
    <source>
        <dbReference type="EMBL" id="CZS97005.1"/>
    </source>
</evidence>
<comment type="caution">
    <text evidence="1">The sequence shown here is derived from an EMBL/GenBank/DDBJ whole genome shotgun (WGS) entry which is preliminary data.</text>
</comment>
<organism evidence="1 2">
    <name type="scientific">Rhynchosporium graminicola</name>
    <dbReference type="NCBI Taxonomy" id="2792576"/>
    <lineage>
        <taxon>Eukaryota</taxon>
        <taxon>Fungi</taxon>
        <taxon>Dikarya</taxon>
        <taxon>Ascomycota</taxon>
        <taxon>Pezizomycotina</taxon>
        <taxon>Leotiomycetes</taxon>
        <taxon>Helotiales</taxon>
        <taxon>Ploettnerulaceae</taxon>
        <taxon>Rhynchosporium</taxon>
    </lineage>
</organism>
<proteinExistence type="predicted"/>
<gene>
    <name evidence="1" type="ORF">RCO7_14440</name>
</gene>
<protein>
    <submittedName>
        <fullName evidence="1">Uncharacterized protein</fullName>
    </submittedName>
</protein>
<sequence length="54" mass="5919">MGCRNPFNWKSCRAIDTPVHDEVDNRQGVVDIGEYVSDQSVFVGVAGGRRIPVA</sequence>
<dbReference type="InParanoid" id="A0A1E1KG27"/>
<dbReference type="Proteomes" id="UP000178129">
    <property type="component" value="Unassembled WGS sequence"/>
</dbReference>
<reference evidence="2" key="1">
    <citation type="submission" date="2016-03" db="EMBL/GenBank/DDBJ databases">
        <authorList>
            <person name="Ploux O."/>
        </authorList>
    </citation>
    <scope>NUCLEOTIDE SEQUENCE [LARGE SCALE GENOMIC DNA]</scope>
    <source>
        <strain evidence="2">UK7</strain>
    </source>
</reference>
<name>A0A1E1KG27_9HELO</name>
<accession>A0A1E1KG27</accession>
<evidence type="ECO:0000313" key="2">
    <source>
        <dbReference type="Proteomes" id="UP000178129"/>
    </source>
</evidence>